<evidence type="ECO:0000313" key="2">
    <source>
        <dbReference type="Proteomes" id="UP000030746"/>
    </source>
</evidence>
<dbReference type="SMART" id="SM00175">
    <property type="entry name" value="RAB"/>
    <property type="match status" value="1"/>
</dbReference>
<dbReference type="Gene3D" id="3.40.50.300">
    <property type="entry name" value="P-loop containing nucleotide triphosphate hydrolases"/>
    <property type="match status" value="1"/>
</dbReference>
<dbReference type="HOGENOM" id="CLU_041217_23_1_1"/>
<dbReference type="Pfam" id="PF00071">
    <property type="entry name" value="Ras"/>
    <property type="match status" value="1"/>
</dbReference>
<accession>V3ZK43</accession>
<dbReference type="Proteomes" id="UP000030746">
    <property type="component" value="Unassembled WGS sequence"/>
</dbReference>
<dbReference type="PANTHER" id="PTHR47979">
    <property type="entry name" value="DRAB11-RELATED"/>
    <property type="match status" value="1"/>
</dbReference>
<sequence length="214" mass="24255">MTTVIDMNGESKKEYDYRIKIILLGDVNVGKSSFIRVLSEQTDLEQGCCCKDYQQNSYAEVECILNGKRILAKIIDTGGQEKFRSLTASYYRGIHGCFVLFNRNREQTFNNIMSWLDELNSFNHQHLICTMIVGTSASSQEPKISTEKAIKLSEHINGEYAEVFMHKPNEVVKALHGMLDCIVAEIPNTNSLSVSITPKTRKQNKKKVFIECAC</sequence>
<name>V3ZK43_LOTGI</name>
<dbReference type="PRINTS" id="PR00449">
    <property type="entry name" value="RASTRNSFRMNG"/>
</dbReference>
<dbReference type="STRING" id="225164.V3ZK43"/>
<dbReference type="SMART" id="SM00173">
    <property type="entry name" value="RAS"/>
    <property type="match status" value="1"/>
</dbReference>
<dbReference type="KEGG" id="lgi:LOTGIDRAFT_168481"/>
<protein>
    <submittedName>
        <fullName evidence="1">Uncharacterized protein</fullName>
    </submittedName>
</protein>
<dbReference type="GeneID" id="20240888"/>
<dbReference type="InterPro" id="IPR050209">
    <property type="entry name" value="Rab_GTPases_membrane_traffic"/>
</dbReference>
<dbReference type="PROSITE" id="PS51419">
    <property type="entry name" value="RAB"/>
    <property type="match status" value="1"/>
</dbReference>
<dbReference type="EMBL" id="KB203440">
    <property type="protein sequence ID" value="ESO84622.1"/>
    <property type="molecule type" value="Genomic_DNA"/>
</dbReference>
<evidence type="ECO:0000313" key="1">
    <source>
        <dbReference type="EMBL" id="ESO84622.1"/>
    </source>
</evidence>
<dbReference type="RefSeq" id="XP_009064613.1">
    <property type="nucleotide sequence ID" value="XM_009066365.1"/>
</dbReference>
<dbReference type="OrthoDB" id="10027888at2759"/>
<dbReference type="OMA" id="RVLIRIM"/>
<dbReference type="CDD" id="cd00154">
    <property type="entry name" value="Rab"/>
    <property type="match status" value="1"/>
</dbReference>
<gene>
    <name evidence="1" type="ORF">LOTGIDRAFT_168481</name>
</gene>
<organism evidence="1 2">
    <name type="scientific">Lottia gigantea</name>
    <name type="common">Giant owl limpet</name>
    <dbReference type="NCBI Taxonomy" id="225164"/>
    <lineage>
        <taxon>Eukaryota</taxon>
        <taxon>Metazoa</taxon>
        <taxon>Spiralia</taxon>
        <taxon>Lophotrochozoa</taxon>
        <taxon>Mollusca</taxon>
        <taxon>Gastropoda</taxon>
        <taxon>Patellogastropoda</taxon>
        <taxon>Lottioidea</taxon>
        <taxon>Lottiidae</taxon>
        <taxon>Lottia</taxon>
    </lineage>
</organism>
<dbReference type="InterPro" id="IPR001806">
    <property type="entry name" value="Small_GTPase"/>
</dbReference>
<proteinExistence type="predicted"/>
<keyword evidence="2" id="KW-1185">Reference proteome</keyword>
<dbReference type="FunFam" id="3.40.50.300:FF:001447">
    <property type="entry name" value="Ras-related protein Rab-1B"/>
    <property type="match status" value="1"/>
</dbReference>
<dbReference type="AlphaFoldDB" id="V3ZK43"/>
<dbReference type="InterPro" id="IPR027417">
    <property type="entry name" value="P-loop_NTPase"/>
</dbReference>
<dbReference type="GO" id="GO:0005525">
    <property type="term" value="F:GTP binding"/>
    <property type="evidence" value="ECO:0007669"/>
    <property type="project" value="InterPro"/>
</dbReference>
<reference evidence="1 2" key="1">
    <citation type="journal article" date="2013" name="Nature">
        <title>Insights into bilaterian evolution from three spiralian genomes.</title>
        <authorList>
            <person name="Simakov O."/>
            <person name="Marletaz F."/>
            <person name="Cho S.J."/>
            <person name="Edsinger-Gonzales E."/>
            <person name="Havlak P."/>
            <person name="Hellsten U."/>
            <person name="Kuo D.H."/>
            <person name="Larsson T."/>
            <person name="Lv J."/>
            <person name="Arendt D."/>
            <person name="Savage R."/>
            <person name="Osoegawa K."/>
            <person name="de Jong P."/>
            <person name="Grimwood J."/>
            <person name="Chapman J.A."/>
            <person name="Shapiro H."/>
            <person name="Aerts A."/>
            <person name="Otillar R.P."/>
            <person name="Terry A.Y."/>
            <person name="Boore J.L."/>
            <person name="Grigoriev I.V."/>
            <person name="Lindberg D.R."/>
            <person name="Seaver E.C."/>
            <person name="Weisblat D.A."/>
            <person name="Putnam N.H."/>
            <person name="Rokhsar D.S."/>
        </authorList>
    </citation>
    <scope>NUCLEOTIDE SEQUENCE [LARGE SCALE GENOMIC DNA]</scope>
</reference>
<dbReference type="SUPFAM" id="SSF52540">
    <property type="entry name" value="P-loop containing nucleoside triphosphate hydrolases"/>
    <property type="match status" value="1"/>
</dbReference>
<dbReference type="GO" id="GO:0003924">
    <property type="term" value="F:GTPase activity"/>
    <property type="evidence" value="ECO:0007669"/>
    <property type="project" value="InterPro"/>
</dbReference>
<dbReference type="CTD" id="20240888"/>